<dbReference type="EMBL" id="JWZT01000324">
    <property type="protein sequence ID" value="KII74701.1"/>
    <property type="molecule type" value="Genomic_DNA"/>
</dbReference>
<reference evidence="2 3" key="1">
    <citation type="journal article" date="2014" name="Genome Biol. Evol.">
        <title>The genome of the myxosporean Thelohanellus kitauei shows adaptations to nutrient acquisition within its fish host.</title>
        <authorList>
            <person name="Yang Y."/>
            <person name="Xiong J."/>
            <person name="Zhou Z."/>
            <person name="Huo F."/>
            <person name="Miao W."/>
            <person name="Ran C."/>
            <person name="Liu Y."/>
            <person name="Zhang J."/>
            <person name="Feng J."/>
            <person name="Wang M."/>
            <person name="Wang M."/>
            <person name="Wang L."/>
            <person name="Yao B."/>
        </authorList>
    </citation>
    <scope>NUCLEOTIDE SEQUENCE [LARGE SCALE GENOMIC DNA]</scope>
    <source>
        <strain evidence="2">Wuqing</strain>
    </source>
</reference>
<evidence type="ECO:0000256" key="1">
    <source>
        <dbReference type="SAM" id="SignalP"/>
    </source>
</evidence>
<dbReference type="Proteomes" id="UP000031668">
    <property type="component" value="Unassembled WGS sequence"/>
</dbReference>
<sequence length="177" mass="19558">MAKRFNISIQVVIALFAIVSAFEETIELDMGDGPVSMTWTGLKNSSDMDLQNLVLRYQDRPMCPANIIVPVDKAKNGESEVIEWDRTQLASFEVARCFYQGGGVNGPAMQKLRQIMQCAEIHLMNFNLSEKLSVVLGVWGCVKRTSVKGYVFDLPPSSQGPDPFGSVQEIPQGITVN</sequence>
<name>A0A0C2N4Z9_THEKT</name>
<accession>A0A0C2N4Z9</accession>
<gene>
    <name evidence="2" type="ORF">RF11_11399</name>
</gene>
<protein>
    <submittedName>
        <fullName evidence="2">Uncharacterized protein</fullName>
    </submittedName>
</protein>
<proteinExistence type="predicted"/>
<keyword evidence="3" id="KW-1185">Reference proteome</keyword>
<feature type="signal peptide" evidence="1">
    <location>
        <begin position="1"/>
        <end position="21"/>
    </location>
</feature>
<evidence type="ECO:0000313" key="3">
    <source>
        <dbReference type="Proteomes" id="UP000031668"/>
    </source>
</evidence>
<feature type="chain" id="PRO_5002164803" evidence="1">
    <location>
        <begin position="22"/>
        <end position="177"/>
    </location>
</feature>
<comment type="caution">
    <text evidence="2">The sequence shown here is derived from an EMBL/GenBank/DDBJ whole genome shotgun (WGS) entry which is preliminary data.</text>
</comment>
<evidence type="ECO:0000313" key="2">
    <source>
        <dbReference type="EMBL" id="KII74701.1"/>
    </source>
</evidence>
<dbReference type="AlphaFoldDB" id="A0A0C2N4Z9"/>
<keyword evidence="1" id="KW-0732">Signal</keyword>
<organism evidence="2 3">
    <name type="scientific">Thelohanellus kitauei</name>
    <name type="common">Myxosporean</name>
    <dbReference type="NCBI Taxonomy" id="669202"/>
    <lineage>
        <taxon>Eukaryota</taxon>
        <taxon>Metazoa</taxon>
        <taxon>Cnidaria</taxon>
        <taxon>Myxozoa</taxon>
        <taxon>Myxosporea</taxon>
        <taxon>Bivalvulida</taxon>
        <taxon>Platysporina</taxon>
        <taxon>Myxobolidae</taxon>
        <taxon>Thelohanellus</taxon>
    </lineage>
</organism>